<keyword evidence="9" id="KW-1185">Reference proteome</keyword>
<dbReference type="EMBL" id="CAJNOI010000044">
    <property type="protein sequence ID" value="CAF0926657.1"/>
    <property type="molecule type" value="Genomic_DNA"/>
</dbReference>
<dbReference type="EMBL" id="CAJOBB010000557">
    <property type="protein sequence ID" value="CAF3705317.1"/>
    <property type="molecule type" value="Genomic_DNA"/>
</dbReference>
<accession>A0A818LFA7</accession>
<organism evidence="7 10">
    <name type="scientific">Adineta steineri</name>
    <dbReference type="NCBI Taxonomy" id="433720"/>
    <lineage>
        <taxon>Eukaryota</taxon>
        <taxon>Metazoa</taxon>
        <taxon>Spiralia</taxon>
        <taxon>Gnathifera</taxon>
        <taxon>Rotifera</taxon>
        <taxon>Eurotatoria</taxon>
        <taxon>Bdelloidea</taxon>
        <taxon>Adinetida</taxon>
        <taxon>Adinetidae</taxon>
        <taxon>Adineta</taxon>
    </lineage>
</organism>
<evidence type="ECO:0000313" key="8">
    <source>
        <dbReference type="EMBL" id="CAF3705317.1"/>
    </source>
</evidence>
<keyword evidence="1" id="KW-0472">Membrane</keyword>
<sequence length="119" mass="14253">MHFNSRLQFYFVTYLFFFLTLSVHSIIVVNLWNACLDVSVEKNVFPISLIQSSDYYQLCPSQEQHWRRFGSSEFRMHILRTSEPLVDKHISLQHNGYVHFHNETRTTVARWYGADHEEL</sequence>
<dbReference type="Proteomes" id="UP000663860">
    <property type="component" value="Unassembled WGS sequence"/>
</dbReference>
<dbReference type="Proteomes" id="UP000663891">
    <property type="component" value="Unassembled WGS sequence"/>
</dbReference>
<dbReference type="EMBL" id="CAJNON010000154">
    <property type="protein sequence ID" value="CAF1043371.1"/>
    <property type="molecule type" value="Genomic_DNA"/>
</dbReference>
<dbReference type="Proteomes" id="UP000663868">
    <property type="component" value="Unassembled WGS sequence"/>
</dbReference>
<dbReference type="Proteomes" id="UP000663881">
    <property type="component" value="Unassembled WGS sequence"/>
</dbReference>
<evidence type="ECO:0000313" key="7">
    <source>
        <dbReference type="EMBL" id="CAF3571351.1"/>
    </source>
</evidence>
<evidence type="ECO:0000313" key="5">
    <source>
        <dbReference type="EMBL" id="CAF1127293.1"/>
    </source>
</evidence>
<evidence type="ECO:0000313" key="4">
    <source>
        <dbReference type="EMBL" id="CAF1081656.1"/>
    </source>
</evidence>
<dbReference type="EMBL" id="CAJNOG010000213">
    <property type="protein sequence ID" value="CAF1081656.1"/>
    <property type="molecule type" value="Genomic_DNA"/>
</dbReference>
<evidence type="ECO:0000256" key="1">
    <source>
        <dbReference type="SAM" id="Phobius"/>
    </source>
</evidence>
<name>A0A818LFA7_9BILA</name>
<dbReference type="EMBL" id="CAJOAY010000174">
    <property type="protein sequence ID" value="CAF3571351.1"/>
    <property type="molecule type" value="Genomic_DNA"/>
</dbReference>
<evidence type="ECO:0000313" key="6">
    <source>
        <dbReference type="EMBL" id="CAF1137726.1"/>
    </source>
</evidence>
<protein>
    <submittedName>
        <fullName evidence="7">Uncharacterized protein</fullName>
    </submittedName>
</protein>
<keyword evidence="1" id="KW-0812">Transmembrane</keyword>
<dbReference type="AlphaFoldDB" id="A0A818LFA7"/>
<comment type="caution">
    <text evidence="7">The sequence shown here is derived from an EMBL/GenBank/DDBJ whole genome shotgun (WGS) entry which is preliminary data.</text>
</comment>
<dbReference type="EMBL" id="CAJNOE010000295">
    <property type="protein sequence ID" value="CAF1127293.1"/>
    <property type="molecule type" value="Genomic_DNA"/>
</dbReference>
<reference evidence="7" key="1">
    <citation type="submission" date="2021-02" db="EMBL/GenBank/DDBJ databases">
        <authorList>
            <person name="Nowell W R."/>
        </authorList>
    </citation>
    <scope>NUCLEOTIDE SEQUENCE</scope>
</reference>
<dbReference type="EMBL" id="CAJNOM010000146">
    <property type="protein sequence ID" value="CAF1137726.1"/>
    <property type="molecule type" value="Genomic_DNA"/>
</dbReference>
<proteinExistence type="predicted"/>
<dbReference type="Proteomes" id="UP000663845">
    <property type="component" value="Unassembled WGS sequence"/>
</dbReference>
<dbReference type="Proteomes" id="UP000663877">
    <property type="component" value="Unassembled WGS sequence"/>
</dbReference>
<evidence type="ECO:0000313" key="10">
    <source>
        <dbReference type="Proteomes" id="UP000663881"/>
    </source>
</evidence>
<keyword evidence="1" id="KW-1133">Transmembrane helix</keyword>
<evidence type="ECO:0000313" key="9">
    <source>
        <dbReference type="Proteomes" id="UP000663832"/>
    </source>
</evidence>
<feature type="transmembrane region" description="Helical" evidence="1">
    <location>
        <begin position="12"/>
        <end position="32"/>
    </location>
</feature>
<dbReference type="OrthoDB" id="9996520at2759"/>
<dbReference type="Proteomes" id="UP000663832">
    <property type="component" value="Unassembled WGS sequence"/>
</dbReference>
<evidence type="ECO:0000313" key="2">
    <source>
        <dbReference type="EMBL" id="CAF0926657.1"/>
    </source>
</evidence>
<gene>
    <name evidence="2" type="ORF">BJG266_LOCUS11843</name>
    <name evidence="5" type="ORF">IZO911_LOCUS24487</name>
    <name evidence="4" type="ORF">JYZ213_LOCUS20327</name>
    <name evidence="8" type="ORF">KXQ929_LOCUS11343</name>
    <name evidence="7" type="ORF">OKA104_LOCUS5118</name>
    <name evidence="6" type="ORF">QVE165_LOCUS22299</name>
    <name evidence="3" type="ORF">VCS650_LOCUS16994</name>
</gene>
<evidence type="ECO:0000313" key="3">
    <source>
        <dbReference type="EMBL" id="CAF1043371.1"/>
    </source>
</evidence>